<comment type="caution">
    <text evidence="15">The sequence shown here is derived from an EMBL/GenBank/DDBJ whole genome shotgun (WGS) entry which is preliminary data.</text>
</comment>
<dbReference type="PANTHER" id="PTHR43024">
    <property type="entry name" value="UDP-N-ACETYLMURAMOYL-TRIPEPTIDE--D-ALANYL-D-ALANINE LIGASE"/>
    <property type="match status" value="1"/>
</dbReference>
<evidence type="ECO:0000256" key="6">
    <source>
        <dbReference type="ARBA" id="ARBA00022960"/>
    </source>
</evidence>
<comment type="function">
    <text evidence="10 11">Involved in cell wall formation. Catalyzes the final step in the synthesis of UDP-N-acetylmuramoyl-pentapeptide, the precursor of murein.</text>
</comment>
<dbReference type="HAMAP" id="MF_02019">
    <property type="entry name" value="MurF"/>
    <property type="match status" value="1"/>
</dbReference>
<keyword evidence="4 10" id="KW-0547">Nucleotide-binding</keyword>
<evidence type="ECO:0000313" key="16">
    <source>
        <dbReference type="Proteomes" id="UP000271678"/>
    </source>
</evidence>
<evidence type="ECO:0000259" key="12">
    <source>
        <dbReference type="Pfam" id="PF01225"/>
    </source>
</evidence>
<dbReference type="GO" id="GO:0008766">
    <property type="term" value="F:UDP-N-acetylmuramoylalanyl-D-glutamyl-2,6-diaminopimelate-D-alanyl-D-alanine ligase activity"/>
    <property type="evidence" value="ECO:0007669"/>
    <property type="project" value="RHEA"/>
</dbReference>
<keyword evidence="9 10" id="KW-0961">Cell wall biogenesis/degradation</keyword>
<dbReference type="Gene3D" id="3.90.190.20">
    <property type="entry name" value="Mur ligase, C-terminal domain"/>
    <property type="match status" value="1"/>
</dbReference>
<dbReference type="InterPro" id="IPR036615">
    <property type="entry name" value="Mur_ligase_C_dom_sf"/>
</dbReference>
<dbReference type="InterPro" id="IPR013221">
    <property type="entry name" value="Mur_ligase_cen"/>
</dbReference>
<dbReference type="GO" id="GO:0047480">
    <property type="term" value="F:UDP-N-acetylmuramoyl-tripeptide-D-alanyl-D-alanine ligase activity"/>
    <property type="evidence" value="ECO:0007669"/>
    <property type="project" value="UniProtKB-UniRule"/>
</dbReference>
<dbReference type="InterPro" id="IPR035911">
    <property type="entry name" value="MurE/MurF_N"/>
</dbReference>
<evidence type="ECO:0000256" key="11">
    <source>
        <dbReference type="RuleBase" id="RU004136"/>
    </source>
</evidence>
<evidence type="ECO:0000259" key="14">
    <source>
        <dbReference type="Pfam" id="PF08245"/>
    </source>
</evidence>
<dbReference type="RefSeq" id="WP_123272292.1">
    <property type="nucleotide sequence ID" value="NZ_RJJQ01000017.1"/>
</dbReference>
<dbReference type="GO" id="GO:0005737">
    <property type="term" value="C:cytoplasm"/>
    <property type="evidence" value="ECO:0007669"/>
    <property type="project" value="UniProtKB-SubCell"/>
</dbReference>
<feature type="domain" description="Mur ligase N-terminal catalytic" evidence="12">
    <location>
        <begin position="29"/>
        <end position="81"/>
    </location>
</feature>
<dbReference type="InterPro" id="IPR005863">
    <property type="entry name" value="UDP-N-AcMur_synth"/>
</dbReference>
<keyword evidence="3 10" id="KW-0132">Cell division</keyword>
<comment type="catalytic activity">
    <reaction evidence="10 11">
        <text>D-alanyl-D-alanine + UDP-N-acetyl-alpha-D-muramoyl-L-alanyl-gamma-D-glutamyl-meso-2,6-diaminopimelate + ATP = UDP-N-acetyl-alpha-D-muramoyl-L-alanyl-gamma-D-glutamyl-meso-2,6-diaminopimeloyl-D-alanyl-D-alanine + ADP + phosphate + H(+)</text>
        <dbReference type="Rhea" id="RHEA:28374"/>
        <dbReference type="ChEBI" id="CHEBI:15378"/>
        <dbReference type="ChEBI" id="CHEBI:30616"/>
        <dbReference type="ChEBI" id="CHEBI:43474"/>
        <dbReference type="ChEBI" id="CHEBI:57822"/>
        <dbReference type="ChEBI" id="CHEBI:61386"/>
        <dbReference type="ChEBI" id="CHEBI:83905"/>
        <dbReference type="ChEBI" id="CHEBI:456216"/>
        <dbReference type="EC" id="6.3.2.10"/>
    </reaction>
</comment>
<evidence type="ECO:0000256" key="5">
    <source>
        <dbReference type="ARBA" id="ARBA00022840"/>
    </source>
</evidence>
<reference evidence="15 16" key="1">
    <citation type="submission" date="2018-11" db="EMBL/GenBank/DDBJ databases">
        <title>Draft genome of Simplicispira Flexivirga sp. BO-16.</title>
        <authorList>
            <person name="Im W.T."/>
        </authorList>
    </citation>
    <scope>NUCLEOTIDE SEQUENCE [LARGE SCALE GENOMIC DNA]</scope>
    <source>
        <strain evidence="15 16">BO-16</strain>
    </source>
</reference>
<keyword evidence="8 10" id="KW-0131">Cell cycle</keyword>
<dbReference type="EC" id="6.3.2.10" evidence="10 11"/>
<feature type="binding site" evidence="10">
    <location>
        <begin position="108"/>
        <end position="114"/>
    </location>
    <ligand>
        <name>ATP</name>
        <dbReference type="ChEBI" id="CHEBI:30616"/>
    </ligand>
</feature>
<comment type="subcellular location">
    <subcellularLocation>
        <location evidence="10 11">Cytoplasm</location>
    </subcellularLocation>
</comment>
<dbReference type="GO" id="GO:0071555">
    <property type="term" value="P:cell wall organization"/>
    <property type="evidence" value="ECO:0007669"/>
    <property type="project" value="UniProtKB-KW"/>
</dbReference>
<dbReference type="Pfam" id="PF08245">
    <property type="entry name" value="Mur_ligase_M"/>
    <property type="match status" value="1"/>
</dbReference>
<feature type="domain" description="Mur ligase central" evidence="14">
    <location>
        <begin position="106"/>
        <end position="295"/>
    </location>
</feature>
<evidence type="ECO:0000256" key="4">
    <source>
        <dbReference type="ARBA" id="ARBA00022741"/>
    </source>
</evidence>
<dbReference type="NCBIfam" id="TIGR01143">
    <property type="entry name" value="murF"/>
    <property type="match status" value="1"/>
</dbReference>
<dbReference type="Pfam" id="PF01225">
    <property type="entry name" value="Mur_ligase"/>
    <property type="match status" value="1"/>
</dbReference>
<dbReference type="SUPFAM" id="SSF53244">
    <property type="entry name" value="MurD-like peptide ligases, peptide-binding domain"/>
    <property type="match status" value="1"/>
</dbReference>
<dbReference type="GO" id="GO:0051301">
    <property type="term" value="P:cell division"/>
    <property type="evidence" value="ECO:0007669"/>
    <property type="project" value="UniProtKB-KW"/>
</dbReference>
<dbReference type="GO" id="GO:0008360">
    <property type="term" value="P:regulation of cell shape"/>
    <property type="evidence" value="ECO:0007669"/>
    <property type="project" value="UniProtKB-KW"/>
</dbReference>
<dbReference type="SUPFAM" id="SSF53623">
    <property type="entry name" value="MurD-like peptide ligases, catalytic domain"/>
    <property type="match status" value="1"/>
</dbReference>
<dbReference type="InterPro" id="IPR000713">
    <property type="entry name" value="Mur_ligase_N"/>
</dbReference>
<evidence type="ECO:0000256" key="3">
    <source>
        <dbReference type="ARBA" id="ARBA00022618"/>
    </source>
</evidence>
<dbReference type="EMBL" id="RJJQ01000017">
    <property type="protein sequence ID" value="RNI20256.1"/>
    <property type="molecule type" value="Genomic_DNA"/>
</dbReference>
<keyword evidence="2 10" id="KW-0436">Ligase</keyword>
<dbReference type="Gene3D" id="3.40.1190.10">
    <property type="entry name" value="Mur-like, catalytic domain"/>
    <property type="match status" value="1"/>
</dbReference>
<keyword evidence="1 10" id="KW-0963">Cytoplasm</keyword>
<dbReference type="Proteomes" id="UP000271678">
    <property type="component" value="Unassembled WGS sequence"/>
</dbReference>
<dbReference type="InterPro" id="IPR036565">
    <property type="entry name" value="Mur-like_cat_sf"/>
</dbReference>
<evidence type="ECO:0000256" key="7">
    <source>
        <dbReference type="ARBA" id="ARBA00022984"/>
    </source>
</evidence>
<dbReference type="InterPro" id="IPR051046">
    <property type="entry name" value="MurCDEF_CellWall_CoF430Synth"/>
</dbReference>
<comment type="similarity">
    <text evidence="10">Belongs to the MurCDEF family. MurF subfamily.</text>
</comment>
<dbReference type="GO" id="GO:0009252">
    <property type="term" value="P:peptidoglycan biosynthetic process"/>
    <property type="evidence" value="ECO:0007669"/>
    <property type="project" value="UniProtKB-UniRule"/>
</dbReference>
<dbReference type="UniPathway" id="UPA00219"/>
<dbReference type="AlphaFoldDB" id="A0A3M9M430"/>
<accession>A0A3M9M430</accession>
<evidence type="ECO:0000256" key="10">
    <source>
        <dbReference type="HAMAP-Rule" id="MF_02019"/>
    </source>
</evidence>
<gene>
    <name evidence="10" type="primary">murF</name>
    <name evidence="15" type="ORF">EFY87_14960</name>
</gene>
<evidence type="ECO:0000256" key="9">
    <source>
        <dbReference type="ARBA" id="ARBA00023316"/>
    </source>
</evidence>
<dbReference type="SUPFAM" id="SSF63418">
    <property type="entry name" value="MurE/MurF N-terminal domain"/>
    <property type="match status" value="1"/>
</dbReference>
<keyword evidence="6 10" id="KW-0133">Cell shape</keyword>
<evidence type="ECO:0000259" key="13">
    <source>
        <dbReference type="Pfam" id="PF02875"/>
    </source>
</evidence>
<dbReference type="PANTHER" id="PTHR43024:SF1">
    <property type="entry name" value="UDP-N-ACETYLMURAMOYL-TRIPEPTIDE--D-ALANYL-D-ALANINE LIGASE"/>
    <property type="match status" value="1"/>
</dbReference>
<comment type="pathway">
    <text evidence="10 11">Cell wall biogenesis; peptidoglycan biosynthesis.</text>
</comment>
<feature type="domain" description="Mur ligase C-terminal" evidence="13">
    <location>
        <begin position="319"/>
        <end position="442"/>
    </location>
</feature>
<proteinExistence type="inferred from homology"/>
<keyword evidence="5 10" id="KW-0067">ATP-binding</keyword>
<evidence type="ECO:0000256" key="1">
    <source>
        <dbReference type="ARBA" id="ARBA00022490"/>
    </source>
</evidence>
<evidence type="ECO:0000313" key="15">
    <source>
        <dbReference type="EMBL" id="RNI20256.1"/>
    </source>
</evidence>
<protein>
    <recommendedName>
        <fullName evidence="10 11">UDP-N-acetylmuramoyl-tripeptide--D-alanyl-D-alanine ligase</fullName>
        <ecNumber evidence="10 11">6.3.2.10</ecNumber>
    </recommendedName>
    <alternativeName>
        <fullName evidence="10">D-alanyl-D-alanine-adding enzyme</fullName>
    </alternativeName>
</protein>
<organism evidence="15 16">
    <name type="scientific">Flexivirga caeni</name>
    <dbReference type="NCBI Taxonomy" id="2294115"/>
    <lineage>
        <taxon>Bacteria</taxon>
        <taxon>Bacillati</taxon>
        <taxon>Actinomycetota</taxon>
        <taxon>Actinomycetes</taxon>
        <taxon>Micrococcales</taxon>
        <taxon>Dermacoccaceae</taxon>
        <taxon>Flexivirga</taxon>
    </lineage>
</organism>
<dbReference type="GO" id="GO:0005524">
    <property type="term" value="F:ATP binding"/>
    <property type="evidence" value="ECO:0007669"/>
    <property type="project" value="UniProtKB-UniRule"/>
</dbReference>
<evidence type="ECO:0000256" key="2">
    <source>
        <dbReference type="ARBA" id="ARBA00022598"/>
    </source>
</evidence>
<name>A0A3M9M430_9MICO</name>
<dbReference type="Pfam" id="PF02875">
    <property type="entry name" value="Mur_ligase_C"/>
    <property type="match status" value="1"/>
</dbReference>
<dbReference type="InterPro" id="IPR004101">
    <property type="entry name" value="Mur_ligase_C"/>
</dbReference>
<evidence type="ECO:0000256" key="8">
    <source>
        <dbReference type="ARBA" id="ARBA00023306"/>
    </source>
</evidence>
<dbReference type="OrthoDB" id="9800958at2"/>
<dbReference type="Gene3D" id="3.40.1390.10">
    <property type="entry name" value="MurE/MurF, N-terminal domain"/>
    <property type="match status" value="1"/>
</dbReference>
<sequence>MIAFTLHDIAAVTGGTLHGDDRLVDGPVVTDSREAAPGSLYVARAGEHADGHDYAPAAVTAGAVGVLGSRELAGIPTVVVADVQEAFGALARAVVDRNPALRIVGITGSSGKTSTKDLLAQVLAPLGETVAPVGSYNSEVGVPLTVCRITPTTRFLVAEMGATHLGNIAYLTQIVPPSIGIVLNVGTAHVGEFGSVEAIAQTKGELVEALPDSGVAVLNADDPRVAAMAARTSARVVTVGLGADAQVRAADVSLDEQDRPSFTILGLDGSEPLPVRLGLHGEHQVGNALAVAVAARELGAAPEQIAAGLAGAQPVSRWRMEVHQLPGGVTLINDAYNANLDSMLAALRALQRIGRGRRTIAVLGEMRELGNFSEQAHREVGVAAAQTGAGVVIAVGAGAEPIAAAAEAGGVSVRRVADVEEAHGAVMQLLASSDVILFKSSRDSGLRFLGDRITLEQGGYLQDNGPTHA</sequence>
<keyword evidence="7 10" id="KW-0573">Peptidoglycan synthesis</keyword>
<keyword evidence="16" id="KW-1185">Reference proteome</keyword>